<protein>
    <recommendedName>
        <fullName evidence="4">Maturation protein</fullName>
    </recommendedName>
</protein>
<keyword evidence="1" id="KW-0945">Host-virus interaction</keyword>
<proteinExistence type="inferred from homology"/>
<evidence type="ECO:0000256" key="2">
    <source>
        <dbReference type="ARBA" id="ARBA00035110"/>
    </source>
</evidence>
<dbReference type="Pfam" id="PF03863">
    <property type="entry name" value="Phage_mat-A"/>
    <property type="match status" value="1"/>
</dbReference>
<dbReference type="GO" id="GO:0039666">
    <property type="term" value="P:virion attachment to host cell pilus"/>
    <property type="evidence" value="ECO:0007669"/>
    <property type="project" value="UniProtKB-KW"/>
</dbReference>
<sequence length="419" mass="48000">MRYMYRRKPKSRKSRSHYPKTTLQSYAFRWGPEHRALDYVVSDSNGKSTEVYNQGSTVLTGDEKRRNTSAKATIIREKDGTGQFIWRKPLPYKNQKKTVVRTSMNVISSSGASVTPAAFTQSARKSIRINSNMGATTGEVNAHYLELHGKIADMKVDLMTTLAETKSSVQMIANAIDDSLRAFRAIRKGKIGEMRKLFKRGRIKHRVSKTWRNKTIENRHLEFTYGWSPMISDIKTGFEQIHAKAEPRIIRIEKRTKYFREHMSVPSGYSNIDNFRFEGSMATVLWYYTHSPTLRKMAKWNLFNNALLTAWELVPYSFVIDWFLPIGDFLAQYSSTDGLTFLSGSTSYKAKQSAYVKSNPITTGPSGSSARVTFNETFFVEESYFERRVHTSTPIGFPTFQLPGFKQIINGIALLSQRR</sequence>
<keyword evidence="1" id="KW-1175">Viral attachment to host cell pilus</keyword>
<organism evidence="3">
    <name type="scientific">Hubei levi-like virus 6</name>
    <dbReference type="NCBI Taxonomy" id="1922918"/>
    <lineage>
        <taxon>Viruses</taxon>
        <taxon>Riboviria</taxon>
    </lineage>
</organism>
<keyword evidence="1" id="KW-1161">Viral attachment to host cell</keyword>
<comment type="similarity">
    <text evidence="2">Belongs to the Leviviricetes maturation protein family.</text>
</comment>
<evidence type="ECO:0008006" key="4">
    <source>
        <dbReference type="Google" id="ProtNLM"/>
    </source>
</evidence>
<name>A0A1L3KI91_9VIRU</name>
<dbReference type="InterPro" id="IPR005563">
    <property type="entry name" value="A_protein"/>
</dbReference>
<evidence type="ECO:0000313" key="3">
    <source>
        <dbReference type="EMBL" id="APG77121.1"/>
    </source>
</evidence>
<evidence type="ECO:0000256" key="1">
    <source>
        <dbReference type="ARBA" id="ARBA00023104"/>
    </source>
</evidence>
<keyword evidence="1" id="KW-1160">Virus entry into host cell</keyword>
<dbReference type="EMBL" id="KX883527">
    <property type="protein sequence ID" value="APG77121.1"/>
    <property type="molecule type" value="Genomic_RNA"/>
</dbReference>
<accession>A0A1L3KI91</accession>
<keyword evidence="1" id="KW-0946">Virion</keyword>
<reference evidence="3" key="1">
    <citation type="journal article" date="2016" name="Nature">
        <title>Redefining the invertebrate RNA virosphere.</title>
        <authorList>
            <person name="Shi M."/>
            <person name="Lin X.D."/>
            <person name="Tian J.H."/>
            <person name="Chen L.J."/>
            <person name="Chen X."/>
            <person name="Li C.X."/>
            <person name="Qin X.C."/>
            <person name="Li J."/>
            <person name="Cao J.P."/>
            <person name="Eden J.S."/>
            <person name="Buchmann J."/>
            <person name="Wang W."/>
            <person name="Xu J."/>
            <person name="Holmes E.C."/>
            <person name="Zhang Y.Z."/>
        </authorList>
    </citation>
    <scope>NUCLEOTIDE SEQUENCE</scope>
    <source>
        <strain evidence="3">GCM8094</strain>
    </source>
</reference>